<dbReference type="EMBL" id="CACVKT020001575">
    <property type="protein sequence ID" value="CAC5369244.1"/>
    <property type="molecule type" value="Genomic_DNA"/>
</dbReference>
<organism evidence="1 2">
    <name type="scientific">Mytilus coruscus</name>
    <name type="common">Sea mussel</name>
    <dbReference type="NCBI Taxonomy" id="42192"/>
    <lineage>
        <taxon>Eukaryota</taxon>
        <taxon>Metazoa</taxon>
        <taxon>Spiralia</taxon>
        <taxon>Lophotrochozoa</taxon>
        <taxon>Mollusca</taxon>
        <taxon>Bivalvia</taxon>
        <taxon>Autobranchia</taxon>
        <taxon>Pteriomorphia</taxon>
        <taxon>Mytilida</taxon>
        <taxon>Mytiloidea</taxon>
        <taxon>Mytilidae</taxon>
        <taxon>Mytilinae</taxon>
        <taxon>Mytilus</taxon>
    </lineage>
</organism>
<evidence type="ECO:0000313" key="1">
    <source>
        <dbReference type="EMBL" id="CAC5369244.1"/>
    </source>
</evidence>
<dbReference type="Proteomes" id="UP000507470">
    <property type="component" value="Unassembled WGS sequence"/>
</dbReference>
<reference evidence="1 2" key="1">
    <citation type="submission" date="2020-06" db="EMBL/GenBank/DDBJ databases">
        <authorList>
            <person name="Li R."/>
            <person name="Bekaert M."/>
        </authorList>
    </citation>
    <scope>NUCLEOTIDE SEQUENCE [LARGE SCALE GENOMIC DNA]</scope>
    <source>
        <strain evidence="2">wild</strain>
    </source>
</reference>
<sequence>MKRYTTTSKHTHTQLIINLDARIDLQPNPQPLSQSPATICRAPSSLQQQCVEPLVQIPATFVEPQPLSPSVATICRARTSLTDDSKHLLSRNHYYSLFQPFLSHKYYNSLQQALVESQPLSESQQQFVEPVAQSLATVVESQPPSQSPAISYRVTTIMKVSIKHLLRHNYHNSLQQPLSSHNPALS</sequence>
<accession>A0A6J8AJR7</accession>
<proteinExistence type="predicted"/>
<name>A0A6J8AJR7_MYTCO</name>
<gene>
    <name evidence="1" type="ORF">MCOR_8499</name>
</gene>
<keyword evidence="2" id="KW-1185">Reference proteome</keyword>
<protein>
    <submittedName>
        <fullName evidence="1">Uncharacterized protein</fullName>
    </submittedName>
</protein>
<dbReference type="AlphaFoldDB" id="A0A6J8AJR7"/>
<evidence type="ECO:0000313" key="2">
    <source>
        <dbReference type="Proteomes" id="UP000507470"/>
    </source>
</evidence>